<dbReference type="GO" id="GO:0030246">
    <property type="term" value="F:carbohydrate binding"/>
    <property type="evidence" value="ECO:0007669"/>
    <property type="project" value="TreeGrafter"/>
</dbReference>
<proteinExistence type="predicted"/>
<evidence type="ECO:0000313" key="3">
    <source>
        <dbReference type="EMBL" id="PAS91723.1"/>
    </source>
</evidence>
<evidence type="ECO:0000313" key="4">
    <source>
        <dbReference type="Proteomes" id="UP000216107"/>
    </source>
</evidence>
<dbReference type="Gene3D" id="3.40.190.170">
    <property type="entry name" value="Bacterial extracellular solute-binding protein, family 7"/>
    <property type="match status" value="1"/>
</dbReference>
<reference evidence="2 5" key="1">
    <citation type="submission" date="2016-08" db="EMBL/GenBank/DDBJ databases">
        <title>Candidatus Dactylopiibacterium carminicum genome sequence.</title>
        <authorList>
            <person name="Ramirez-Puebla S.T."/>
            <person name="Ormeno-Orrillo E."/>
            <person name="Vera-Ponce De Leon A."/>
            <person name="Luis L."/>
            <person name="Sanchez-Flores A."/>
            <person name="Monica R."/>
            <person name="Martinez-Romero E."/>
        </authorList>
    </citation>
    <scope>NUCLEOTIDE SEQUENCE [LARGE SCALE GENOMIC DNA]</scope>
    <source>
        <strain evidence="2">END1</strain>
    </source>
</reference>
<evidence type="ECO:0000313" key="5">
    <source>
        <dbReference type="Proteomes" id="UP000623509"/>
    </source>
</evidence>
<gene>
    <name evidence="2" type="ORF">BGI27_15140</name>
    <name evidence="3" type="ORF">CGU29_14800</name>
</gene>
<evidence type="ECO:0008006" key="6">
    <source>
        <dbReference type="Google" id="ProtNLM"/>
    </source>
</evidence>
<organism evidence="3 4">
    <name type="scientific">Candidatus Dactylopiibacterium carminicum</name>
    <dbReference type="NCBI Taxonomy" id="857335"/>
    <lineage>
        <taxon>Bacteria</taxon>
        <taxon>Pseudomonadati</taxon>
        <taxon>Pseudomonadota</taxon>
        <taxon>Betaproteobacteria</taxon>
        <taxon>Rhodocyclales</taxon>
        <taxon>Rhodocyclaceae</taxon>
        <taxon>Candidatus Dactylopiibacterium</taxon>
    </lineage>
</organism>
<dbReference type="Pfam" id="PF03480">
    <property type="entry name" value="DctP"/>
    <property type="match status" value="1"/>
</dbReference>
<dbReference type="InterPro" id="IPR038404">
    <property type="entry name" value="TRAP_DctP_sf"/>
</dbReference>
<keyword evidence="5" id="KW-1185">Reference proteome</keyword>
<accession>A0A272ENP0</accession>
<dbReference type="EMBL" id="MDUX01000064">
    <property type="protein sequence ID" value="KAF7598107.1"/>
    <property type="molecule type" value="Genomic_DNA"/>
</dbReference>
<evidence type="ECO:0000256" key="1">
    <source>
        <dbReference type="ARBA" id="ARBA00022729"/>
    </source>
</evidence>
<keyword evidence="1" id="KW-0732">Signal</keyword>
<protein>
    <recommendedName>
        <fullName evidence="6">C4-dicarboxylate ABC transporter</fullName>
    </recommendedName>
</protein>
<sequence length="330" mass="36823">MRIFIRSLLLGLFAAVQLALIPANAIDLKGWVREDKEFTQHQALLFFFDRLRTLSQGRYTGRVACCEDLGGQAKVIPVFQKGEVDIVLFYPSALTKDVPEVEVLNLPFLFRDPAHMMAALNGEVGAEYQNMLAAKGYAILAWYDGGSRSFYSRSKSLVYFSDFKGQTVRIAKKDHIGMVEALGAKPSQLAYDKLSAALKSGEVDIAENNLTSYYTSEHYKVAPFYTFSHHSVSLIALLVSSQRWKSLTESDKALFRQAALESSAEASRLRAAEDADVRAKLEKLGVKFFNFRSASTVISQMKTTYEPVVKTPKATDLMLKIMTTQSPAQR</sequence>
<dbReference type="NCBIfam" id="NF037995">
    <property type="entry name" value="TRAP_S1"/>
    <property type="match status" value="1"/>
</dbReference>
<dbReference type="AlphaFoldDB" id="A0A272ENP0"/>
<comment type="caution">
    <text evidence="3">The sequence shown here is derived from an EMBL/GenBank/DDBJ whole genome shotgun (WGS) entry which is preliminary data.</text>
</comment>
<dbReference type="EMBL" id="NMRN01000063">
    <property type="protein sequence ID" value="PAS91723.1"/>
    <property type="molecule type" value="Genomic_DNA"/>
</dbReference>
<dbReference type="PANTHER" id="PTHR33376">
    <property type="match status" value="1"/>
</dbReference>
<dbReference type="GO" id="GO:0055085">
    <property type="term" value="P:transmembrane transport"/>
    <property type="evidence" value="ECO:0007669"/>
    <property type="project" value="InterPro"/>
</dbReference>
<evidence type="ECO:0000313" key="2">
    <source>
        <dbReference type="EMBL" id="KAF7598107.1"/>
    </source>
</evidence>
<dbReference type="PANTHER" id="PTHR33376:SF2">
    <property type="entry name" value="DICARBOXYLATE-BINDING PERIPLASMIC PROTEIN"/>
    <property type="match status" value="1"/>
</dbReference>
<dbReference type="InterPro" id="IPR018389">
    <property type="entry name" value="DctP_fam"/>
</dbReference>
<dbReference type="RefSeq" id="WP_095525674.1">
    <property type="nucleotide sequence ID" value="NZ_MDUX01000064.1"/>
</dbReference>
<name>A0A272ENP0_9RHOO</name>
<reference evidence="3 4" key="2">
    <citation type="submission" date="2017-07" db="EMBL/GenBank/DDBJ databases">
        <title>Candidatus Dactylopiibacterium carminicum, a nitrogen-fixing symbiont of the cochineal insect Dactylopius coccus and Dactylopius opuntiae (Hemiptera: Coccoidea: Dactylopiidae).</title>
        <authorList>
            <person name="Vera A."/>
        </authorList>
    </citation>
    <scope>NUCLEOTIDE SEQUENCE [LARGE SCALE GENOMIC DNA]</scope>
    <source>
        <strain evidence="3 4">NFDCM</strain>
    </source>
</reference>
<dbReference type="Proteomes" id="UP000216107">
    <property type="component" value="Unassembled WGS sequence"/>
</dbReference>
<dbReference type="Proteomes" id="UP000623509">
    <property type="component" value="Unassembled WGS sequence"/>
</dbReference>
<dbReference type="OrthoDB" id="9794826at2"/>